<gene>
    <name evidence="12" type="ORF">GCM10009691_25160</name>
</gene>
<keyword evidence="2" id="KW-0813">Transport</keyword>
<dbReference type="Proteomes" id="UP001501791">
    <property type="component" value="Unassembled WGS sequence"/>
</dbReference>
<sequence>MSNEPQQRPIFHQPSKSPRRNNRVLGPLADALVAVTAGMRILSGVIIVILMFVTAYDVIMRYIFAQPLEWSLPVCMLGLVIIVMFAVPNIAAQRSHIAMDLFYRKFSARGKLVADIITNTATLLFSIVVGLTAVGASANFLAGGLRTSGNFNLPVWIDYAVVAVGLLVLALVVILTPWQTRTSAIAGDNEDDAHDIARGGTHD</sequence>
<evidence type="ECO:0000256" key="9">
    <source>
        <dbReference type="SAM" id="MobiDB-lite"/>
    </source>
</evidence>
<keyword evidence="5 10" id="KW-0812">Transmembrane</keyword>
<keyword evidence="4" id="KW-0997">Cell inner membrane</keyword>
<keyword evidence="7 10" id="KW-0472">Membrane</keyword>
<proteinExistence type="inferred from homology"/>
<feature type="transmembrane region" description="Helical" evidence="10">
    <location>
        <begin position="41"/>
        <end position="64"/>
    </location>
</feature>
<protein>
    <recommendedName>
        <fullName evidence="11">Tripartite ATP-independent periplasmic transporters DctQ component domain-containing protein</fullName>
    </recommendedName>
</protein>
<accession>A0ABN2BYM0</accession>
<dbReference type="EMBL" id="BAAALY010000012">
    <property type="protein sequence ID" value="GAA1549581.1"/>
    <property type="molecule type" value="Genomic_DNA"/>
</dbReference>
<evidence type="ECO:0000256" key="4">
    <source>
        <dbReference type="ARBA" id="ARBA00022519"/>
    </source>
</evidence>
<evidence type="ECO:0000256" key="8">
    <source>
        <dbReference type="ARBA" id="ARBA00038436"/>
    </source>
</evidence>
<reference evidence="12 13" key="1">
    <citation type="journal article" date="2019" name="Int. J. Syst. Evol. Microbiol.">
        <title>The Global Catalogue of Microorganisms (GCM) 10K type strain sequencing project: providing services to taxonomists for standard genome sequencing and annotation.</title>
        <authorList>
            <consortium name="The Broad Institute Genomics Platform"/>
            <consortium name="The Broad Institute Genome Sequencing Center for Infectious Disease"/>
            <person name="Wu L."/>
            <person name="Ma J."/>
        </authorList>
    </citation>
    <scope>NUCLEOTIDE SEQUENCE [LARGE SCALE GENOMIC DNA]</scope>
    <source>
        <strain evidence="12 13">JCM 13319</strain>
    </source>
</reference>
<feature type="region of interest" description="Disordered" evidence="9">
    <location>
        <begin position="1"/>
        <end position="22"/>
    </location>
</feature>
<name>A0ABN2BYM0_9MICO</name>
<feature type="transmembrane region" description="Helical" evidence="10">
    <location>
        <begin position="156"/>
        <end position="175"/>
    </location>
</feature>
<evidence type="ECO:0000256" key="5">
    <source>
        <dbReference type="ARBA" id="ARBA00022692"/>
    </source>
</evidence>
<evidence type="ECO:0000259" key="11">
    <source>
        <dbReference type="Pfam" id="PF04290"/>
    </source>
</evidence>
<evidence type="ECO:0000256" key="10">
    <source>
        <dbReference type="SAM" id="Phobius"/>
    </source>
</evidence>
<dbReference type="InterPro" id="IPR055348">
    <property type="entry name" value="DctQ"/>
</dbReference>
<dbReference type="PANTHER" id="PTHR35011">
    <property type="entry name" value="2,3-DIKETO-L-GULONATE TRAP TRANSPORTER SMALL PERMEASE PROTEIN YIAM"/>
    <property type="match status" value="1"/>
</dbReference>
<keyword evidence="6 10" id="KW-1133">Transmembrane helix</keyword>
<feature type="domain" description="Tripartite ATP-independent periplasmic transporters DctQ component" evidence="11">
    <location>
        <begin position="50"/>
        <end position="178"/>
    </location>
</feature>
<dbReference type="Pfam" id="PF04290">
    <property type="entry name" value="DctQ"/>
    <property type="match status" value="1"/>
</dbReference>
<evidence type="ECO:0000256" key="6">
    <source>
        <dbReference type="ARBA" id="ARBA00022989"/>
    </source>
</evidence>
<evidence type="ECO:0000313" key="13">
    <source>
        <dbReference type="Proteomes" id="UP001501791"/>
    </source>
</evidence>
<comment type="subcellular location">
    <subcellularLocation>
        <location evidence="1">Cell inner membrane</location>
        <topology evidence="1">Multi-pass membrane protein</topology>
    </subcellularLocation>
</comment>
<evidence type="ECO:0000256" key="7">
    <source>
        <dbReference type="ARBA" id="ARBA00023136"/>
    </source>
</evidence>
<comment type="caution">
    <text evidence="12">The sequence shown here is derived from an EMBL/GenBank/DDBJ whole genome shotgun (WGS) entry which is preliminary data.</text>
</comment>
<comment type="similarity">
    <text evidence="8">Belongs to the TRAP transporter small permease family.</text>
</comment>
<evidence type="ECO:0000313" key="12">
    <source>
        <dbReference type="EMBL" id="GAA1549581.1"/>
    </source>
</evidence>
<evidence type="ECO:0000256" key="1">
    <source>
        <dbReference type="ARBA" id="ARBA00004429"/>
    </source>
</evidence>
<feature type="transmembrane region" description="Helical" evidence="10">
    <location>
        <begin position="112"/>
        <end position="136"/>
    </location>
</feature>
<dbReference type="RefSeq" id="WP_346036333.1">
    <property type="nucleotide sequence ID" value="NZ_BAAALY010000012.1"/>
</dbReference>
<keyword evidence="13" id="KW-1185">Reference proteome</keyword>
<dbReference type="InterPro" id="IPR007387">
    <property type="entry name" value="TRAP_DctQ"/>
</dbReference>
<evidence type="ECO:0000256" key="2">
    <source>
        <dbReference type="ARBA" id="ARBA00022448"/>
    </source>
</evidence>
<dbReference type="PANTHER" id="PTHR35011:SF10">
    <property type="entry name" value="TRAP TRANSPORTER SMALL PERMEASE PROTEIN"/>
    <property type="match status" value="1"/>
</dbReference>
<evidence type="ECO:0000256" key="3">
    <source>
        <dbReference type="ARBA" id="ARBA00022475"/>
    </source>
</evidence>
<organism evidence="12 13">
    <name type="scientific">Brevibacterium picturae</name>
    <dbReference type="NCBI Taxonomy" id="260553"/>
    <lineage>
        <taxon>Bacteria</taxon>
        <taxon>Bacillati</taxon>
        <taxon>Actinomycetota</taxon>
        <taxon>Actinomycetes</taxon>
        <taxon>Micrococcales</taxon>
        <taxon>Brevibacteriaceae</taxon>
        <taxon>Brevibacterium</taxon>
    </lineage>
</organism>
<keyword evidence="3" id="KW-1003">Cell membrane</keyword>
<feature type="transmembrane region" description="Helical" evidence="10">
    <location>
        <begin position="70"/>
        <end position="91"/>
    </location>
</feature>